<feature type="transmembrane region" description="Helical" evidence="1">
    <location>
        <begin position="83"/>
        <end position="103"/>
    </location>
</feature>
<keyword evidence="3" id="KW-1185">Reference proteome</keyword>
<feature type="non-terminal residue" evidence="2">
    <location>
        <position position="133"/>
    </location>
</feature>
<protein>
    <submittedName>
        <fullName evidence="2">Uncharacterized protein</fullName>
    </submittedName>
</protein>
<organism evidence="2 3">
    <name type="scientific">Glonium stellatum</name>
    <dbReference type="NCBI Taxonomy" id="574774"/>
    <lineage>
        <taxon>Eukaryota</taxon>
        <taxon>Fungi</taxon>
        <taxon>Dikarya</taxon>
        <taxon>Ascomycota</taxon>
        <taxon>Pezizomycotina</taxon>
        <taxon>Dothideomycetes</taxon>
        <taxon>Pleosporomycetidae</taxon>
        <taxon>Gloniales</taxon>
        <taxon>Gloniaceae</taxon>
        <taxon>Glonium</taxon>
    </lineage>
</organism>
<keyword evidence="1" id="KW-0472">Membrane</keyword>
<keyword evidence="1" id="KW-1133">Transmembrane helix</keyword>
<evidence type="ECO:0000313" key="3">
    <source>
        <dbReference type="Proteomes" id="UP000250140"/>
    </source>
</evidence>
<dbReference type="Proteomes" id="UP000250140">
    <property type="component" value="Unassembled WGS sequence"/>
</dbReference>
<dbReference type="EMBL" id="KV750583">
    <property type="protein sequence ID" value="OCL04163.1"/>
    <property type="molecule type" value="Genomic_DNA"/>
</dbReference>
<accession>A0A8E2ET24</accession>
<evidence type="ECO:0000256" key="1">
    <source>
        <dbReference type="SAM" id="Phobius"/>
    </source>
</evidence>
<sequence length="133" mass="14468">MTRFLNNGTIEALPFVLYQHIVSQAAPMISCITTNITMAAEMAAEPAAEQAAVKKGHHFSRHPKLQGHSAAVGFRHRYPIAKLGITVTLVCFLVVAVCAFVYMEANKGLTTIAVQALKHPVPPRLDEETGYPL</sequence>
<gene>
    <name evidence="2" type="ORF">AOQ84DRAFT_367750</name>
</gene>
<keyword evidence="1" id="KW-0812">Transmembrane</keyword>
<evidence type="ECO:0000313" key="2">
    <source>
        <dbReference type="EMBL" id="OCL04163.1"/>
    </source>
</evidence>
<dbReference type="AlphaFoldDB" id="A0A8E2ET24"/>
<proteinExistence type="predicted"/>
<name>A0A8E2ET24_9PEZI</name>
<reference evidence="2 3" key="1">
    <citation type="journal article" date="2016" name="Nat. Commun.">
        <title>Ectomycorrhizal ecology is imprinted in the genome of the dominant symbiotic fungus Cenococcum geophilum.</title>
        <authorList>
            <consortium name="DOE Joint Genome Institute"/>
            <person name="Peter M."/>
            <person name="Kohler A."/>
            <person name="Ohm R.A."/>
            <person name="Kuo A."/>
            <person name="Krutzmann J."/>
            <person name="Morin E."/>
            <person name="Arend M."/>
            <person name="Barry K.W."/>
            <person name="Binder M."/>
            <person name="Choi C."/>
            <person name="Clum A."/>
            <person name="Copeland A."/>
            <person name="Grisel N."/>
            <person name="Haridas S."/>
            <person name="Kipfer T."/>
            <person name="LaButti K."/>
            <person name="Lindquist E."/>
            <person name="Lipzen A."/>
            <person name="Maire R."/>
            <person name="Meier B."/>
            <person name="Mihaltcheva S."/>
            <person name="Molinier V."/>
            <person name="Murat C."/>
            <person name="Poggeler S."/>
            <person name="Quandt C.A."/>
            <person name="Sperisen C."/>
            <person name="Tritt A."/>
            <person name="Tisserant E."/>
            <person name="Crous P.W."/>
            <person name="Henrissat B."/>
            <person name="Nehls U."/>
            <person name="Egli S."/>
            <person name="Spatafora J.W."/>
            <person name="Grigoriev I.V."/>
            <person name="Martin F.M."/>
        </authorList>
    </citation>
    <scope>NUCLEOTIDE SEQUENCE [LARGE SCALE GENOMIC DNA]</scope>
    <source>
        <strain evidence="2 3">CBS 207.34</strain>
    </source>
</reference>